<protein>
    <submittedName>
        <fullName evidence="1">Uncharacterized protein</fullName>
    </submittedName>
</protein>
<dbReference type="EMBL" id="JAINUF010000017">
    <property type="protein sequence ID" value="KAJ8338821.1"/>
    <property type="molecule type" value="Genomic_DNA"/>
</dbReference>
<dbReference type="Proteomes" id="UP001152622">
    <property type="component" value="Chromosome 17"/>
</dbReference>
<organism evidence="1 2">
    <name type="scientific">Synaphobranchus kaupii</name>
    <name type="common">Kaup's arrowtooth eel</name>
    <dbReference type="NCBI Taxonomy" id="118154"/>
    <lineage>
        <taxon>Eukaryota</taxon>
        <taxon>Metazoa</taxon>
        <taxon>Chordata</taxon>
        <taxon>Craniata</taxon>
        <taxon>Vertebrata</taxon>
        <taxon>Euteleostomi</taxon>
        <taxon>Actinopterygii</taxon>
        <taxon>Neopterygii</taxon>
        <taxon>Teleostei</taxon>
        <taxon>Anguilliformes</taxon>
        <taxon>Synaphobranchidae</taxon>
        <taxon>Synaphobranchus</taxon>
    </lineage>
</organism>
<proteinExistence type="predicted"/>
<sequence length="188" mass="20063">MAIAIHPENAKLVRQAITSAVAPTARIDIDGTLAGTDTDSEATAINNARVVNMAAGGHIHQTAQSNPAVVTPPSLRQTGILPPTGLKENAGEFTGSELSLSSEGLSEWEDVVLPEEEEVGLGEAELRRNETKRSSRFGVSRPALARGTFGRRRSVLRCRLPSPRRLYRRGTPCDAVLSRGSPRGFLAA</sequence>
<dbReference type="AlphaFoldDB" id="A0A9Q1IGL9"/>
<accession>A0A9Q1IGL9</accession>
<evidence type="ECO:0000313" key="1">
    <source>
        <dbReference type="EMBL" id="KAJ8338821.1"/>
    </source>
</evidence>
<name>A0A9Q1IGL9_SYNKA</name>
<comment type="caution">
    <text evidence="1">The sequence shown here is derived from an EMBL/GenBank/DDBJ whole genome shotgun (WGS) entry which is preliminary data.</text>
</comment>
<keyword evidence="2" id="KW-1185">Reference proteome</keyword>
<gene>
    <name evidence="1" type="ORF">SKAU_G00356070</name>
</gene>
<reference evidence="1" key="1">
    <citation type="journal article" date="2023" name="Science">
        <title>Genome structures resolve the early diversification of teleost fishes.</title>
        <authorList>
            <person name="Parey E."/>
            <person name="Louis A."/>
            <person name="Montfort J."/>
            <person name="Bouchez O."/>
            <person name="Roques C."/>
            <person name="Iampietro C."/>
            <person name="Lluch J."/>
            <person name="Castinel A."/>
            <person name="Donnadieu C."/>
            <person name="Desvignes T."/>
            <person name="Floi Bucao C."/>
            <person name="Jouanno E."/>
            <person name="Wen M."/>
            <person name="Mejri S."/>
            <person name="Dirks R."/>
            <person name="Jansen H."/>
            <person name="Henkel C."/>
            <person name="Chen W.J."/>
            <person name="Zahm M."/>
            <person name="Cabau C."/>
            <person name="Klopp C."/>
            <person name="Thompson A.W."/>
            <person name="Robinson-Rechavi M."/>
            <person name="Braasch I."/>
            <person name="Lecointre G."/>
            <person name="Bobe J."/>
            <person name="Postlethwait J.H."/>
            <person name="Berthelot C."/>
            <person name="Roest Crollius H."/>
            <person name="Guiguen Y."/>
        </authorList>
    </citation>
    <scope>NUCLEOTIDE SEQUENCE</scope>
    <source>
        <strain evidence="1">WJC10195</strain>
    </source>
</reference>
<evidence type="ECO:0000313" key="2">
    <source>
        <dbReference type="Proteomes" id="UP001152622"/>
    </source>
</evidence>